<feature type="chain" id="PRO_5025492059" evidence="4">
    <location>
        <begin position="27"/>
        <end position="211"/>
    </location>
</feature>
<evidence type="ECO:0000256" key="2">
    <source>
        <dbReference type="ARBA" id="ARBA00023008"/>
    </source>
</evidence>
<dbReference type="Proteomes" id="UP000435304">
    <property type="component" value="Unassembled WGS sequence"/>
</dbReference>
<feature type="signal peptide" evidence="4">
    <location>
        <begin position="1"/>
        <end position="26"/>
    </location>
</feature>
<dbReference type="EMBL" id="WPCU01000005">
    <property type="protein sequence ID" value="MVA75981.1"/>
    <property type="molecule type" value="Genomic_DNA"/>
</dbReference>
<dbReference type="AlphaFoldDB" id="A0A6A9UTH6"/>
<dbReference type="PANTHER" id="PTHR12151:SF25">
    <property type="entry name" value="LINALOOL DEHYDRATASE_ISOMERASE DOMAIN-CONTAINING PROTEIN"/>
    <property type="match status" value="1"/>
</dbReference>
<evidence type="ECO:0000256" key="3">
    <source>
        <dbReference type="PIRSR" id="PIRSR603782-1"/>
    </source>
</evidence>
<gene>
    <name evidence="6" type="ORF">GC722_08090</name>
</gene>
<dbReference type="Gene3D" id="3.40.30.10">
    <property type="entry name" value="Glutaredoxin"/>
    <property type="match status" value="1"/>
</dbReference>
<dbReference type="SUPFAM" id="SSF52833">
    <property type="entry name" value="Thioredoxin-like"/>
    <property type="match status" value="1"/>
</dbReference>
<feature type="domain" description="Thioredoxin" evidence="5">
    <location>
        <begin position="44"/>
        <end position="211"/>
    </location>
</feature>
<dbReference type="InterPro" id="IPR013766">
    <property type="entry name" value="Thioredoxin_domain"/>
</dbReference>
<evidence type="ECO:0000313" key="6">
    <source>
        <dbReference type="EMBL" id="MVA75981.1"/>
    </source>
</evidence>
<proteinExistence type="inferred from homology"/>
<keyword evidence="7" id="KW-1185">Reference proteome</keyword>
<comment type="caution">
    <text evidence="6">The sequence shown here is derived from an EMBL/GenBank/DDBJ whole genome shotgun (WGS) entry which is preliminary data.</text>
</comment>
<dbReference type="PANTHER" id="PTHR12151">
    <property type="entry name" value="ELECTRON TRANSPORT PROTIN SCO1/SENC FAMILY MEMBER"/>
    <property type="match status" value="1"/>
</dbReference>
<dbReference type="Pfam" id="PF02630">
    <property type="entry name" value="SCO1-SenC"/>
    <property type="match status" value="1"/>
</dbReference>
<evidence type="ECO:0000313" key="7">
    <source>
        <dbReference type="Proteomes" id="UP000435304"/>
    </source>
</evidence>
<protein>
    <submittedName>
        <fullName evidence="6">Redoxin domain-containing protein</fullName>
    </submittedName>
</protein>
<evidence type="ECO:0000256" key="1">
    <source>
        <dbReference type="ARBA" id="ARBA00010996"/>
    </source>
</evidence>
<dbReference type="InterPro" id="IPR003782">
    <property type="entry name" value="SCO1/SenC"/>
</dbReference>
<reference evidence="6 7" key="1">
    <citation type="submission" date="2019-12" db="EMBL/GenBank/DDBJ databases">
        <title>Auraticoccus cholistani sp. nov., an actinomycete isolated from soil of Cholistan desert.</title>
        <authorList>
            <person name="Cheema M.T."/>
        </authorList>
    </citation>
    <scope>NUCLEOTIDE SEQUENCE [LARGE SCALE GENOMIC DNA]</scope>
    <source>
        <strain evidence="6 7">F435</strain>
    </source>
</reference>
<keyword evidence="3" id="KW-0479">Metal-binding</keyword>
<evidence type="ECO:0000259" key="5">
    <source>
        <dbReference type="PROSITE" id="PS51352"/>
    </source>
</evidence>
<name>A0A6A9UTH6_9ACTN</name>
<sequence>MRPRLPARAVTGVLLSLALTLTGCGAAPGPQAEPAPARYSGTWLSEGYPVPDATLTDTQGQHFNLRTSPSKPVVLVFFGYTSSTTRCAQVMTTITKARELLPDHLAAKVQVVVVSIDPERDTPEVLRHWLDRWDGSYLGLRGDLDEVREVAGDLGVEIGGRQQGGHGDYEIAHGAQVVGVDRERRARLVWLEGTSADVLAADLETFVEEQL</sequence>
<keyword evidence="2 3" id="KW-0186">Copper</keyword>
<dbReference type="PROSITE" id="PS51352">
    <property type="entry name" value="THIOREDOXIN_2"/>
    <property type="match status" value="1"/>
</dbReference>
<dbReference type="CDD" id="cd02968">
    <property type="entry name" value="SCO"/>
    <property type="match status" value="1"/>
</dbReference>
<dbReference type="GO" id="GO:0046872">
    <property type="term" value="F:metal ion binding"/>
    <property type="evidence" value="ECO:0007669"/>
    <property type="project" value="UniProtKB-KW"/>
</dbReference>
<comment type="similarity">
    <text evidence="1">Belongs to the SCO1/2 family.</text>
</comment>
<feature type="binding site" evidence="3">
    <location>
        <position position="173"/>
    </location>
    <ligand>
        <name>Cu cation</name>
        <dbReference type="ChEBI" id="CHEBI:23378"/>
    </ligand>
</feature>
<feature type="binding site" evidence="3">
    <location>
        <position position="87"/>
    </location>
    <ligand>
        <name>Cu cation</name>
        <dbReference type="ChEBI" id="CHEBI:23378"/>
    </ligand>
</feature>
<organism evidence="6 7">
    <name type="scientific">Auraticoccus cholistanensis</name>
    <dbReference type="NCBI Taxonomy" id="2656650"/>
    <lineage>
        <taxon>Bacteria</taxon>
        <taxon>Bacillati</taxon>
        <taxon>Actinomycetota</taxon>
        <taxon>Actinomycetes</taxon>
        <taxon>Propionibacteriales</taxon>
        <taxon>Propionibacteriaceae</taxon>
        <taxon>Auraticoccus</taxon>
    </lineage>
</organism>
<evidence type="ECO:0000256" key="4">
    <source>
        <dbReference type="SAM" id="SignalP"/>
    </source>
</evidence>
<dbReference type="PROSITE" id="PS51257">
    <property type="entry name" value="PROKAR_LIPOPROTEIN"/>
    <property type="match status" value="1"/>
</dbReference>
<keyword evidence="4" id="KW-0732">Signal</keyword>
<accession>A0A6A9UTH6</accession>
<dbReference type="InterPro" id="IPR036249">
    <property type="entry name" value="Thioredoxin-like_sf"/>
</dbReference>
<dbReference type="RefSeq" id="WP_156609460.1">
    <property type="nucleotide sequence ID" value="NZ_WPCU01000005.1"/>
</dbReference>